<dbReference type="CDD" id="cd08602">
    <property type="entry name" value="GDPD_ScGlpQ1_like"/>
    <property type="match status" value="1"/>
</dbReference>
<organism evidence="9 10">
    <name type="scientific">Sphaerisporangium dianthi</name>
    <dbReference type="NCBI Taxonomy" id="1436120"/>
    <lineage>
        <taxon>Bacteria</taxon>
        <taxon>Bacillati</taxon>
        <taxon>Actinomycetota</taxon>
        <taxon>Actinomycetes</taxon>
        <taxon>Streptosporangiales</taxon>
        <taxon>Streptosporangiaceae</taxon>
        <taxon>Sphaerisporangium</taxon>
    </lineage>
</organism>
<evidence type="ECO:0000256" key="7">
    <source>
        <dbReference type="SAM" id="SignalP"/>
    </source>
</evidence>
<comment type="catalytic activity">
    <reaction evidence="6">
        <text>a sn-glycero-3-phosphodiester + H2O = an alcohol + sn-glycerol 3-phosphate + H(+)</text>
        <dbReference type="Rhea" id="RHEA:12969"/>
        <dbReference type="ChEBI" id="CHEBI:15377"/>
        <dbReference type="ChEBI" id="CHEBI:15378"/>
        <dbReference type="ChEBI" id="CHEBI:30879"/>
        <dbReference type="ChEBI" id="CHEBI:57597"/>
        <dbReference type="ChEBI" id="CHEBI:83408"/>
        <dbReference type="EC" id="3.1.4.46"/>
    </reaction>
</comment>
<evidence type="ECO:0000256" key="3">
    <source>
        <dbReference type="ARBA" id="ARBA00022729"/>
    </source>
</evidence>
<evidence type="ECO:0000256" key="6">
    <source>
        <dbReference type="ARBA" id="ARBA00047512"/>
    </source>
</evidence>
<evidence type="ECO:0000313" key="9">
    <source>
        <dbReference type="EMBL" id="MFC4533545.1"/>
    </source>
</evidence>
<comment type="similarity">
    <text evidence="1">Belongs to the glycerophosphoryl diester phosphodiesterase family.</text>
</comment>
<gene>
    <name evidence="9" type="ORF">ACFO60_22475</name>
</gene>
<name>A0ABV9CL04_9ACTN</name>
<dbReference type="InterPro" id="IPR017946">
    <property type="entry name" value="PLC-like_Pdiesterase_TIM-brl"/>
</dbReference>
<evidence type="ECO:0000256" key="5">
    <source>
        <dbReference type="ARBA" id="ARBA00022801"/>
    </source>
</evidence>
<dbReference type="Pfam" id="PF03009">
    <property type="entry name" value="GDPD"/>
    <property type="match status" value="1"/>
</dbReference>
<dbReference type="Proteomes" id="UP001596004">
    <property type="component" value="Unassembled WGS sequence"/>
</dbReference>
<evidence type="ECO:0000256" key="2">
    <source>
        <dbReference type="ARBA" id="ARBA00012247"/>
    </source>
</evidence>
<dbReference type="PANTHER" id="PTHR43620">
    <property type="entry name" value="GLYCEROPHOSPHORYL DIESTER PHOSPHODIESTERASE"/>
    <property type="match status" value="1"/>
</dbReference>
<dbReference type="Gene3D" id="3.20.20.190">
    <property type="entry name" value="Phosphatidylinositol (PI) phosphodiesterase"/>
    <property type="match status" value="1"/>
</dbReference>
<accession>A0ABV9CL04</accession>
<protein>
    <recommendedName>
        <fullName evidence="2">glycerophosphodiester phosphodiesterase</fullName>
        <ecNumber evidence="2">3.1.4.46</ecNumber>
    </recommendedName>
</protein>
<keyword evidence="5" id="KW-0378">Hydrolase</keyword>
<dbReference type="SUPFAM" id="SSF51695">
    <property type="entry name" value="PLC-like phosphodiesterases"/>
    <property type="match status" value="1"/>
</dbReference>
<dbReference type="EMBL" id="JBHSFP010000016">
    <property type="protein sequence ID" value="MFC4533545.1"/>
    <property type="molecule type" value="Genomic_DNA"/>
</dbReference>
<keyword evidence="3 7" id="KW-0732">Signal</keyword>
<evidence type="ECO:0000313" key="10">
    <source>
        <dbReference type="Proteomes" id="UP001596004"/>
    </source>
</evidence>
<reference evidence="10" key="1">
    <citation type="journal article" date="2019" name="Int. J. Syst. Evol. Microbiol.">
        <title>The Global Catalogue of Microorganisms (GCM) 10K type strain sequencing project: providing services to taxonomists for standard genome sequencing and annotation.</title>
        <authorList>
            <consortium name="The Broad Institute Genomics Platform"/>
            <consortium name="The Broad Institute Genome Sequencing Center for Infectious Disease"/>
            <person name="Wu L."/>
            <person name="Ma J."/>
        </authorList>
    </citation>
    <scope>NUCLEOTIDE SEQUENCE [LARGE SCALE GENOMIC DNA]</scope>
    <source>
        <strain evidence="10">CGMCC 4.7132</strain>
    </source>
</reference>
<feature type="signal peptide" evidence="7">
    <location>
        <begin position="1"/>
        <end position="26"/>
    </location>
</feature>
<keyword evidence="10" id="KW-1185">Reference proteome</keyword>
<dbReference type="PANTHER" id="PTHR43620:SF7">
    <property type="entry name" value="GLYCEROPHOSPHODIESTER PHOSPHODIESTERASE GDPD5-RELATED"/>
    <property type="match status" value="1"/>
</dbReference>
<dbReference type="EC" id="3.1.4.46" evidence="2"/>
<comment type="caution">
    <text evidence="9">The sequence shown here is derived from an EMBL/GenBank/DDBJ whole genome shotgun (WGS) entry which is preliminary data.</text>
</comment>
<keyword evidence="4" id="KW-0319">Glycerol metabolism</keyword>
<sequence>MTRVRWLLAGTLAGMLSLLPGGNASAGASFGMSPSAAVHVTSAAVQRAASRPRPAVIGHRGACAYRPEHTLLSYRAAISMGADFIEPDLVSTKDHVLVARHENEISETTDVARHPEFASRRTTKVIDGRRLTGWFTEDFTLSELRTLRAVERLSALRPLSAAFDGLAPIATFDEVAALAKRSGVGIYPETKHPGYFASIGLPLEGPLLATLGRYGWRERTDPVFVQSFETGNLRAMRGRTRLRFVQLLESSGAPRDLVAKGDPRTYRDLATPEGLAEIASYADAVGVPTSLVQPVGHDGRLGAATTLVADAHRQSLAVHVWTVRPENTYLPAAFRRGNPAARGYAGAHGDVAGWLRVLYGLGVDGVFSDDPGIARRVGDTLAVEGGFGQTSASESAGRSSSA</sequence>
<dbReference type="PROSITE" id="PS51704">
    <property type="entry name" value="GP_PDE"/>
    <property type="match status" value="1"/>
</dbReference>
<dbReference type="InterPro" id="IPR030395">
    <property type="entry name" value="GP_PDE_dom"/>
</dbReference>
<proteinExistence type="inferred from homology"/>
<evidence type="ECO:0000256" key="4">
    <source>
        <dbReference type="ARBA" id="ARBA00022798"/>
    </source>
</evidence>
<evidence type="ECO:0000256" key="1">
    <source>
        <dbReference type="ARBA" id="ARBA00007277"/>
    </source>
</evidence>
<evidence type="ECO:0000259" key="8">
    <source>
        <dbReference type="PROSITE" id="PS51704"/>
    </source>
</evidence>
<feature type="chain" id="PRO_5046634804" description="glycerophosphodiester phosphodiesterase" evidence="7">
    <location>
        <begin position="27"/>
        <end position="402"/>
    </location>
</feature>
<feature type="domain" description="GP-PDE" evidence="8">
    <location>
        <begin position="54"/>
        <end position="378"/>
    </location>
</feature>
<dbReference type="RefSeq" id="WP_380843110.1">
    <property type="nucleotide sequence ID" value="NZ_JBHSFP010000016.1"/>
</dbReference>